<comment type="caution">
    <text evidence="2">The sequence shown here is derived from an EMBL/GenBank/DDBJ whole genome shotgun (WGS) entry which is preliminary data.</text>
</comment>
<sequence>SAEYEIQLATEYDDWSREQLEERGMQVTRLNDEQIAAFQEAVQPVYDRWAPRIGEDLIAEIQSIVESNQ</sequence>
<evidence type="ECO:0000313" key="3">
    <source>
        <dbReference type="Proteomes" id="UP001227964"/>
    </source>
</evidence>
<keyword evidence="1" id="KW-0732">Signal</keyword>
<dbReference type="InterPro" id="IPR038404">
    <property type="entry name" value="TRAP_DctP_sf"/>
</dbReference>
<evidence type="ECO:0000313" key="2">
    <source>
        <dbReference type="EMBL" id="MDL0434124.1"/>
    </source>
</evidence>
<reference evidence="2 3" key="1">
    <citation type="submission" date="2023-06" db="EMBL/GenBank/DDBJ databases">
        <title>Marinobacter azerbaijanicus a moderately halophilic, isolated from Urmia Lake in Azerbaijan region of Iran.</title>
        <authorList>
            <person name="Sanchez-Porro C."/>
            <person name="Aghdam E.M."/>
            <person name="Saheb S.M."/>
            <person name="Tarhriz V."/>
            <person name="Kazemi E."/>
            <person name="Ammozegar M.A."/>
            <person name="Ventosa A."/>
            <person name="Hejazi M.S."/>
        </authorList>
    </citation>
    <scope>NUCLEOTIDE SEQUENCE [LARGE SCALE GENOMIC DNA]</scope>
    <source>
        <strain evidence="2 3">TBZ242</strain>
    </source>
</reference>
<keyword evidence="3" id="KW-1185">Reference proteome</keyword>
<name>A0ABT7IIW8_9GAMM</name>
<evidence type="ECO:0000256" key="1">
    <source>
        <dbReference type="ARBA" id="ARBA00022729"/>
    </source>
</evidence>
<proteinExistence type="predicted"/>
<dbReference type="EMBL" id="JASSVS010000066">
    <property type="protein sequence ID" value="MDL0434124.1"/>
    <property type="molecule type" value="Genomic_DNA"/>
</dbReference>
<accession>A0ABT7IIW8</accession>
<feature type="non-terminal residue" evidence="2">
    <location>
        <position position="1"/>
    </location>
</feature>
<dbReference type="Proteomes" id="UP001227964">
    <property type="component" value="Unassembled WGS sequence"/>
</dbReference>
<organism evidence="2 3">
    <name type="scientific">Marinobacter azerbaijanicus</name>
    <dbReference type="NCBI Taxonomy" id="3050455"/>
    <lineage>
        <taxon>Bacteria</taxon>
        <taxon>Pseudomonadati</taxon>
        <taxon>Pseudomonadota</taxon>
        <taxon>Gammaproteobacteria</taxon>
        <taxon>Pseudomonadales</taxon>
        <taxon>Marinobacteraceae</taxon>
        <taxon>Marinobacter</taxon>
    </lineage>
</organism>
<dbReference type="Pfam" id="PF03480">
    <property type="entry name" value="DctP"/>
    <property type="match status" value="1"/>
</dbReference>
<dbReference type="InterPro" id="IPR018389">
    <property type="entry name" value="DctP_fam"/>
</dbReference>
<gene>
    <name evidence="2" type="ORF">QPM17_23625</name>
</gene>
<protein>
    <submittedName>
        <fullName evidence="2">C4-dicarboxylate ABC transporter</fullName>
    </submittedName>
</protein>
<dbReference type="Gene3D" id="3.40.190.170">
    <property type="entry name" value="Bacterial extracellular solute-binding protein, family 7"/>
    <property type="match status" value="1"/>
</dbReference>